<sequence>MIQGFKDFIMRGNVIELAVAVVIGTAFTALVTAVVEGIVNPLIAAIGGAPNLAETWTVPLGSGADAPVLAIGAVVGAILNFLVIAAVVYFLIVLPMNTLAKRRKAGVEPEPPAPAEDVLLLTEIRDLLARRADV</sequence>
<dbReference type="SUPFAM" id="SSF81330">
    <property type="entry name" value="Gated mechanosensitive channel"/>
    <property type="match status" value="1"/>
</dbReference>
<evidence type="ECO:0000256" key="9">
    <source>
        <dbReference type="HAMAP-Rule" id="MF_00115"/>
    </source>
</evidence>
<dbReference type="Gene3D" id="1.10.1200.120">
    <property type="entry name" value="Large-conductance mechanosensitive channel, MscL, domain 1"/>
    <property type="match status" value="1"/>
</dbReference>
<keyword evidence="2 9" id="KW-0813">Transport</keyword>
<dbReference type="Proteomes" id="UP000029839">
    <property type="component" value="Unassembled WGS sequence"/>
</dbReference>
<evidence type="ECO:0000256" key="5">
    <source>
        <dbReference type="ARBA" id="ARBA00022989"/>
    </source>
</evidence>
<dbReference type="AlphaFoldDB" id="A0A0A0BJZ7"/>
<comment type="function">
    <text evidence="9">Channel that opens in response to stretch forces in the membrane lipid bilayer. May participate in the regulation of osmotic pressure changes within the cell.</text>
</comment>
<keyword evidence="8 9" id="KW-0407">Ion channel</keyword>
<evidence type="ECO:0000256" key="8">
    <source>
        <dbReference type="ARBA" id="ARBA00023303"/>
    </source>
</evidence>
<evidence type="ECO:0000313" key="11">
    <source>
        <dbReference type="Proteomes" id="UP000029839"/>
    </source>
</evidence>
<dbReference type="InterPro" id="IPR036019">
    <property type="entry name" value="MscL_channel"/>
</dbReference>
<keyword evidence="3 9" id="KW-1003">Cell membrane</keyword>
<keyword evidence="4 9" id="KW-0812">Transmembrane</keyword>
<evidence type="ECO:0000256" key="2">
    <source>
        <dbReference type="ARBA" id="ARBA00022448"/>
    </source>
</evidence>
<dbReference type="InterPro" id="IPR001185">
    <property type="entry name" value="MS_channel"/>
</dbReference>
<comment type="caution">
    <text evidence="10">The sequence shown here is derived from an EMBL/GenBank/DDBJ whole genome shotgun (WGS) entry which is preliminary data.</text>
</comment>
<dbReference type="InterPro" id="IPR037673">
    <property type="entry name" value="MSC/AndL"/>
</dbReference>
<dbReference type="Pfam" id="PF01741">
    <property type="entry name" value="MscL"/>
    <property type="match status" value="1"/>
</dbReference>
<keyword evidence="11" id="KW-1185">Reference proteome</keyword>
<organism evidence="10 11">
    <name type="scientific">Cellulomonas carbonis T26</name>
    <dbReference type="NCBI Taxonomy" id="947969"/>
    <lineage>
        <taxon>Bacteria</taxon>
        <taxon>Bacillati</taxon>
        <taxon>Actinomycetota</taxon>
        <taxon>Actinomycetes</taxon>
        <taxon>Micrococcales</taxon>
        <taxon>Cellulomonadaceae</taxon>
        <taxon>Cellulomonas</taxon>
    </lineage>
</organism>
<keyword evidence="6 9" id="KW-0406">Ion transport</keyword>
<evidence type="ECO:0000256" key="6">
    <source>
        <dbReference type="ARBA" id="ARBA00023065"/>
    </source>
</evidence>
<dbReference type="OrthoDB" id="9810350at2"/>
<gene>
    <name evidence="9" type="primary">mscL</name>
    <name evidence="10" type="ORF">N868_05925</name>
</gene>
<dbReference type="HAMAP" id="MF_00115">
    <property type="entry name" value="MscL"/>
    <property type="match status" value="1"/>
</dbReference>
<dbReference type="PANTHER" id="PTHR30266">
    <property type="entry name" value="MECHANOSENSITIVE CHANNEL MSCL"/>
    <property type="match status" value="1"/>
</dbReference>
<reference evidence="10 11" key="1">
    <citation type="submission" date="2013-08" db="EMBL/GenBank/DDBJ databases">
        <title>Genome sequencing of Cellulomonas carbonis T26.</title>
        <authorList>
            <person name="Chen F."/>
            <person name="Li Y."/>
            <person name="Wang G."/>
        </authorList>
    </citation>
    <scope>NUCLEOTIDE SEQUENCE [LARGE SCALE GENOMIC DNA]</scope>
    <source>
        <strain evidence="10 11">T26</strain>
    </source>
</reference>
<accession>A0A0A0BJZ7</accession>
<keyword evidence="7 9" id="KW-0472">Membrane</keyword>
<proteinExistence type="inferred from homology"/>
<reference evidence="10 11" key="2">
    <citation type="journal article" date="2015" name="Stand. Genomic Sci.">
        <title>Draft genome sequence of Cellulomonas carbonis T26(T) and comparative analysis of six Cellulomonas genomes.</title>
        <authorList>
            <person name="Zhuang W."/>
            <person name="Zhang S."/>
            <person name="Xia X."/>
            <person name="Wang G."/>
        </authorList>
    </citation>
    <scope>NUCLEOTIDE SEQUENCE [LARGE SCALE GENOMIC DNA]</scope>
    <source>
        <strain evidence="10 11">T26</strain>
    </source>
</reference>
<dbReference type="RefSeq" id="WP_043609926.1">
    <property type="nucleotide sequence ID" value="NZ_AXCY01000150.1"/>
</dbReference>
<evidence type="ECO:0000256" key="7">
    <source>
        <dbReference type="ARBA" id="ARBA00023136"/>
    </source>
</evidence>
<dbReference type="PANTHER" id="PTHR30266:SF2">
    <property type="entry name" value="LARGE-CONDUCTANCE MECHANOSENSITIVE CHANNEL"/>
    <property type="match status" value="1"/>
</dbReference>
<dbReference type="PRINTS" id="PR01264">
    <property type="entry name" value="MECHCHANNEL"/>
</dbReference>
<feature type="transmembrane region" description="Helical" evidence="9">
    <location>
        <begin position="12"/>
        <end position="35"/>
    </location>
</feature>
<comment type="subunit">
    <text evidence="9">Homopentamer.</text>
</comment>
<evidence type="ECO:0000256" key="3">
    <source>
        <dbReference type="ARBA" id="ARBA00022475"/>
    </source>
</evidence>
<dbReference type="NCBIfam" id="TIGR00220">
    <property type="entry name" value="mscL"/>
    <property type="match status" value="1"/>
</dbReference>
<protein>
    <recommendedName>
        <fullName evidence="9">Large-conductance mechanosensitive channel</fullName>
    </recommendedName>
</protein>
<evidence type="ECO:0000256" key="1">
    <source>
        <dbReference type="ARBA" id="ARBA00004141"/>
    </source>
</evidence>
<dbReference type="GO" id="GO:0005886">
    <property type="term" value="C:plasma membrane"/>
    <property type="evidence" value="ECO:0007669"/>
    <property type="project" value="UniProtKB-SubCell"/>
</dbReference>
<comment type="similarity">
    <text evidence="9">Belongs to the MscL family.</text>
</comment>
<name>A0A0A0BJZ7_9CELL</name>
<keyword evidence="5 9" id="KW-1133">Transmembrane helix</keyword>
<dbReference type="EMBL" id="AXCY01000150">
    <property type="protein sequence ID" value="KGM08838.1"/>
    <property type="molecule type" value="Genomic_DNA"/>
</dbReference>
<comment type="subcellular location">
    <subcellularLocation>
        <location evidence="9">Cell membrane</location>
        <topology evidence="9">Multi-pass membrane protein</topology>
    </subcellularLocation>
    <subcellularLocation>
        <location evidence="1">Membrane</location>
        <topology evidence="1">Multi-pass membrane protein</topology>
    </subcellularLocation>
</comment>
<evidence type="ECO:0000313" key="10">
    <source>
        <dbReference type="EMBL" id="KGM08838.1"/>
    </source>
</evidence>
<evidence type="ECO:0000256" key="4">
    <source>
        <dbReference type="ARBA" id="ARBA00022692"/>
    </source>
</evidence>
<feature type="transmembrane region" description="Helical" evidence="9">
    <location>
        <begin position="68"/>
        <end position="94"/>
    </location>
</feature>
<dbReference type="GO" id="GO:0008381">
    <property type="term" value="F:mechanosensitive monoatomic ion channel activity"/>
    <property type="evidence" value="ECO:0007669"/>
    <property type="project" value="UniProtKB-UniRule"/>
</dbReference>